<dbReference type="InterPro" id="IPR002937">
    <property type="entry name" value="Amino_oxidase"/>
</dbReference>
<feature type="chain" id="PRO_5003260742" description="Amine oxidase" evidence="6">
    <location>
        <begin position="23"/>
        <end position="657"/>
    </location>
</feature>
<evidence type="ECO:0000313" key="9">
    <source>
        <dbReference type="Proteomes" id="UP000002729"/>
    </source>
</evidence>
<keyword evidence="4" id="KW-0285">Flavoprotein</keyword>
<feature type="binding site" evidence="3">
    <location>
        <begin position="105"/>
        <end position="106"/>
    </location>
    <ligand>
        <name>FAD</name>
        <dbReference type="ChEBI" id="CHEBI:57692"/>
    </ligand>
</feature>
<evidence type="ECO:0000256" key="5">
    <source>
        <dbReference type="SAM" id="MobiDB-lite"/>
    </source>
</evidence>
<dbReference type="OMA" id="PGMSVHA"/>
<protein>
    <recommendedName>
        <fullName evidence="4">Amine oxidase</fullName>
        <ecNumber evidence="4">1.4.3.-</ecNumber>
    </recommendedName>
</protein>
<feature type="binding site" evidence="3">
    <location>
        <position position="281"/>
    </location>
    <ligand>
        <name>FAD</name>
        <dbReference type="ChEBI" id="CHEBI:57692"/>
    </ligand>
</feature>
<feature type="binding site" evidence="3">
    <location>
        <position position="394"/>
    </location>
    <ligand>
        <name>substrate</name>
    </ligand>
</feature>
<dbReference type="eggNOG" id="KOG0029">
    <property type="taxonomic scope" value="Eukaryota"/>
</dbReference>
<dbReference type="EC" id="1.4.3.-" evidence="4"/>
<dbReference type="PANTHER" id="PTHR10742">
    <property type="entry name" value="FLAVIN MONOAMINE OXIDASE"/>
    <property type="match status" value="1"/>
</dbReference>
<feature type="region of interest" description="Disordered" evidence="5">
    <location>
        <begin position="574"/>
        <end position="657"/>
    </location>
</feature>
<keyword evidence="2 4" id="KW-0560">Oxidoreductase</keyword>
<dbReference type="Proteomes" id="UP000002729">
    <property type="component" value="Unassembled WGS sequence"/>
</dbReference>
<feature type="domain" description="Amine oxidase" evidence="7">
    <location>
        <begin position="86"/>
        <end position="501"/>
    </location>
</feature>
<dbReference type="SUPFAM" id="SSF51905">
    <property type="entry name" value="FAD/NAD(P)-binding domain"/>
    <property type="match status" value="1"/>
</dbReference>
<dbReference type="InterPro" id="IPR001613">
    <property type="entry name" value="Flavin_amine_oxidase"/>
</dbReference>
<dbReference type="PANTHER" id="PTHR10742:SF418">
    <property type="entry name" value="AMINE OXIDASE DOMAIN-CONTAINING PROTEIN"/>
    <property type="match status" value="1"/>
</dbReference>
<evidence type="ECO:0000256" key="1">
    <source>
        <dbReference type="ARBA" id="ARBA00001974"/>
    </source>
</evidence>
<gene>
    <name evidence="8" type="ORF">AURANDRAFT_63162</name>
</gene>
<evidence type="ECO:0000313" key="8">
    <source>
        <dbReference type="EMBL" id="EGB09526.1"/>
    </source>
</evidence>
<evidence type="ECO:0000256" key="4">
    <source>
        <dbReference type="RuleBase" id="RU362067"/>
    </source>
</evidence>
<dbReference type="EMBL" id="GL833125">
    <property type="protein sequence ID" value="EGB09526.1"/>
    <property type="molecule type" value="Genomic_DNA"/>
</dbReference>
<evidence type="ECO:0000256" key="2">
    <source>
        <dbReference type="ARBA" id="ARBA00023002"/>
    </source>
</evidence>
<dbReference type="RefSeq" id="XP_009035588.1">
    <property type="nucleotide sequence ID" value="XM_009037340.1"/>
</dbReference>
<dbReference type="AlphaFoldDB" id="F0Y5N4"/>
<dbReference type="OrthoDB" id="5046242at2759"/>
<dbReference type="InterPro" id="IPR036188">
    <property type="entry name" value="FAD/NAD-bd_sf"/>
</dbReference>
<keyword evidence="6" id="KW-0732">Signal</keyword>
<accession>F0Y5N4</accession>
<evidence type="ECO:0000256" key="6">
    <source>
        <dbReference type="SAM" id="SignalP"/>
    </source>
</evidence>
<organism evidence="9">
    <name type="scientific">Aureococcus anophagefferens</name>
    <name type="common">Harmful bloom alga</name>
    <dbReference type="NCBI Taxonomy" id="44056"/>
    <lineage>
        <taxon>Eukaryota</taxon>
        <taxon>Sar</taxon>
        <taxon>Stramenopiles</taxon>
        <taxon>Ochrophyta</taxon>
        <taxon>Pelagophyceae</taxon>
        <taxon>Pelagomonadales</taxon>
        <taxon>Pelagomonadaceae</taxon>
        <taxon>Aureococcus</taxon>
    </lineage>
</organism>
<reference evidence="8 9" key="1">
    <citation type="journal article" date="2011" name="Proc. Natl. Acad. Sci. U.S.A.">
        <title>Niche of harmful alga Aureococcus anophagefferens revealed through ecogenomics.</title>
        <authorList>
            <person name="Gobler C.J."/>
            <person name="Berry D.L."/>
            <person name="Dyhrman S.T."/>
            <person name="Wilhelm S.W."/>
            <person name="Salamov A."/>
            <person name="Lobanov A.V."/>
            <person name="Zhang Y."/>
            <person name="Collier J.L."/>
            <person name="Wurch L.L."/>
            <person name="Kustka A.B."/>
            <person name="Dill B.D."/>
            <person name="Shah M."/>
            <person name="VerBerkmoes N.C."/>
            <person name="Kuo A."/>
            <person name="Terry A."/>
            <person name="Pangilinan J."/>
            <person name="Lindquist E.A."/>
            <person name="Lucas S."/>
            <person name="Paulsen I.T."/>
            <person name="Hattenrath-Lehmann T.K."/>
            <person name="Talmage S.C."/>
            <person name="Walker E.A."/>
            <person name="Koch F."/>
            <person name="Burson A.M."/>
            <person name="Marcoval M.A."/>
            <person name="Tang Y.Z."/>
            <person name="Lecleir G.R."/>
            <person name="Coyne K.J."/>
            <person name="Berg G.M."/>
            <person name="Bertrand E.M."/>
            <person name="Saito M.A."/>
            <person name="Gladyshev V.N."/>
            <person name="Grigoriev I.V."/>
        </authorList>
    </citation>
    <scope>NUCLEOTIDE SEQUENCE [LARGE SCALE GENOMIC DNA]</scope>
    <source>
        <strain evidence="9">CCMP 1984</strain>
    </source>
</reference>
<feature type="compositionally biased region" description="Basic and acidic residues" evidence="5">
    <location>
        <begin position="610"/>
        <end position="619"/>
    </location>
</feature>
<dbReference type="GO" id="GO:0016491">
    <property type="term" value="F:oxidoreductase activity"/>
    <property type="evidence" value="ECO:0007669"/>
    <property type="project" value="UniProtKB-KW"/>
</dbReference>
<comment type="cofactor">
    <cofactor evidence="1 4">
        <name>FAD</name>
        <dbReference type="ChEBI" id="CHEBI:57692"/>
    </cofactor>
</comment>
<evidence type="ECO:0000259" key="7">
    <source>
        <dbReference type="Pfam" id="PF01593"/>
    </source>
</evidence>
<dbReference type="GeneID" id="20224209"/>
<keyword evidence="9" id="KW-1185">Reference proteome</keyword>
<dbReference type="InterPro" id="IPR050281">
    <property type="entry name" value="Flavin_monoamine_oxidase"/>
</dbReference>
<name>F0Y5N4_AURAN</name>
<dbReference type="PRINTS" id="PR00757">
    <property type="entry name" value="AMINEOXDASEF"/>
</dbReference>
<sequence>MRLLCWCMPWLVYAWWSAPSGSKRLQARAYRRLVGNVGLAARADGIFDGLPKRPTTLAAVEKFAKATVGEPSEFDCDVVVVGGGCAGLAAARFLMAKGWSCVVVEASDRLGGRVREAAVRCGEDEVRVAAGAEFVHGGDGNFLLPLLKDAGVALEEASWPDSYWLGGAGALVAAAAADRRPGLKKVHGAFEDVVAAHAPGESLLQYWVRAGVGSADLGLAEAVYANDYGGAASGLGAAEVAWEQRHWTHGEAYLLLETGATLSRAVGELATGVDAKLGWAVASVYRDDRGVTARRTDGVMLRARACVVAAPVAALRPRGGDPGVAFVPPLPPDLARAIDALPVANAVKAVVVLDRAVWADENWWNCVCGDALYPEFWRSGGPRGPRGLYVLVGFATGDRADDVAALGEAEATRRFLRQLDDVFGAADDPHPATNACVGSALFDWASEAHARGGYTYPSPGCLPLRAPFREPVDGRLFFAGEHATEGINPCVQGAVDSGFRAGKLAHASLRGGAPAAAAAAAAARPRPARATRRVRGPRVKCDLNGWREEAPRKPRNGFDAAVTALPQFDVAIGDSTPLRHSKTSAKFPWNADGAGSPSPRAPGTTAWGPHVDHPRERETMAPGRSPPRPPWHEATPVSPGLRLPRGLAEDDLPAFYH</sequence>
<dbReference type="InParanoid" id="F0Y5N4"/>
<evidence type="ECO:0000256" key="3">
    <source>
        <dbReference type="PIRSR" id="PIRSR601613-1"/>
    </source>
</evidence>
<dbReference type="SUPFAM" id="SSF54373">
    <property type="entry name" value="FAD-linked reductases, C-terminal domain"/>
    <property type="match status" value="1"/>
</dbReference>
<dbReference type="Gene3D" id="3.50.50.60">
    <property type="entry name" value="FAD/NAD(P)-binding domain"/>
    <property type="match status" value="1"/>
</dbReference>
<feature type="signal peptide" evidence="6">
    <location>
        <begin position="1"/>
        <end position="22"/>
    </location>
</feature>
<dbReference type="KEGG" id="aaf:AURANDRAFT_63162"/>
<keyword evidence="4" id="KW-0274">FAD</keyword>
<comment type="similarity">
    <text evidence="4">Belongs to the flavin monoamine oxidase family.</text>
</comment>
<proteinExistence type="inferred from homology"/>
<dbReference type="Pfam" id="PF01593">
    <property type="entry name" value="Amino_oxidase"/>
    <property type="match status" value="1"/>
</dbReference>